<evidence type="ECO:0000256" key="8">
    <source>
        <dbReference type="ARBA" id="ARBA00022989"/>
    </source>
</evidence>
<dbReference type="EMBL" id="CAFBPK010000019">
    <property type="protein sequence ID" value="CAB5024566.1"/>
    <property type="molecule type" value="Genomic_DNA"/>
</dbReference>
<dbReference type="InterPro" id="IPR008250">
    <property type="entry name" value="ATPase_P-typ_transduc_dom_A_sf"/>
</dbReference>
<dbReference type="NCBIfam" id="TIGR01512">
    <property type="entry name" value="ATPase-IB2_Cd"/>
    <property type="match status" value="1"/>
</dbReference>
<evidence type="ECO:0000256" key="5">
    <source>
        <dbReference type="ARBA" id="ARBA00022741"/>
    </source>
</evidence>
<dbReference type="InterPro" id="IPR059000">
    <property type="entry name" value="ATPase_P-type_domA"/>
</dbReference>
<keyword evidence="6" id="KW-0067">ATP-binding</keyword>
<accession>A0A6J5ZH11</accession>
<dbReference type="Pfam" id="PF00403">
    <property type="entry name" value="HMA"/>
    <property type="match status" value="1"/>
</dbReference>
<dbReference type="NCBIfam" id="TIGR01494">
    <property type="entry name" value="ATPase_P-type"/>
    <property type="match status" value="1"/>
</dbReference>
<keyword evidence="9 10" id="KW-0472">Membrane</keyword>
<feature type="transmembrane region" description="Helical" evidence="10">
    <location>
        <begin position="147"/>
        <end position="171"/>
    </location>
</feature>
<dbReference type="SUPFAM" id="SSF81653">
    <property type="entry name" value="Calcium ATPase, transduction domain A"/>
    <property type="match status" value="1"/>
</dbReference>
<keyword evidence="8 10" id="KW-1133">Transmembrane helix</keyword>
<evidence type="ECO:0000256" key="4">
    <source>
        <dbReference type="ARBA" id="ARBA00022723"/>
    </source>
</evidence>
<dbReference type="PROSITE" id="PS00154">
    <property type="entry name" value="ATPASE_E1_E2"/>
    <property type="match status" value="1"/>
</dbReference>
<dbReference type="InterPro" id="IPR001757">
    <property type="entry name" value="P_typ_ATPase"/>
</dbReference>
<evidence type="ECO:0000313" key="16">
    <source>
        <dbReference type="EMBL" id="CAB5043822.1"/>
    </source>
</evidence>
<feature type="transmembrane region" description="Helical" evidence="10">
    <location>
        <begin position="377"/>
        <end position="398"/>
    </location>
</feature>
<dbReference type="Gene3D" id="3.40.50.1000">
    <property type="entry name" value="HAD superfamily/HAD-like"/>
    <property type="match status" value="1"/>
</dbReference>
<dbReference type="InterPro" id="IPR036163">
    <property type="entry name" value="HMA_dom_sf"/>
</dbReference>
<evidence type="ECO:0000313" key="12">
    <source>
        <dbReference type="EMBL" id="CAB4337819.1"/>
    </source>
</evidence>
<dbReference type="InterPro" id="IPR018303">
    <property type="entry name" value="ATPase_P-typ_P_site"/>
</dbReference>
<dbReference type="InterPro" id="IPR036412">
    <property type="entry name" value="HAD-like_sf"/>
</dbReference>
<organism evidence="13">
    <name type="scientific">freshwater metagenome</name>
    <dbReference type="NCBI Taxonomy" id="449393"/>
    <lineage>
        <taxon>unclassified sequences</taxon>
        <taxon>metagenomes</taxon>
        <taxon>ecological metagenomes</taxon>
    </lineage>
</organism>
<dbReference type="CDD" id="cd02094">
    <property type="entry name" value="P-type_ATPase_Cu-like"/>
    <property type="match status" value="1"/>
</dbReference>
<keyword evidence="3 10" id="KW-0812">Transmembrane</keyword>
<dbReference type="InterPro" id="IPR023214">
    <property type="entry name" value="HAD_sf"/>
</dbReference>
<comment type="subcellular location">
    <subcellularLocation>
        <location evidence="1">Endomembrane system</location>
        <topology evidence="1">Multi-pass membrane protein</topology>
    </subcellularLocation>
</comment>
<keyword evidence="5" id="KW-0547">Nucleotide-binding</keyword>
<dbReference type="PRINTS" id="PR00119">
    <property type="entry name" value="CATATPASE"/>
</dbReference>
<dbReference type="PANTHER" id="PTHR43520:SF8">
    <property type="entry name" value="P-TYPE CU(+) TRANSPORTER"/>
    <property type="match status" value="1"/>
</dbReference>
<dbReference type="InterPro" id="IPR023299">
    <property type="entry name" value="ATPase_P-typ_cyto_dom_N"/>
</dbReference>
<dbReference type="NCBIfam" id="TIGR01511">
    <property type="entry name" value="ATPase-IB1_Cu"/>
    <property type="match status" value="1"/>
</dbReference>
<reference evidence="13" key="1">
    <citation type="submission" date="2020-05" db="EMBL/GenBank/DDBJ databases">
        <authorList>
            <person name="Chiriac C."/>
            <person name="Salcher M."/>
            <person name="Ghai R."/>
            <person name="Kavagutti S V."/>
        </authorList>
    </citation>
    <scope>NUCLEOTIDE SEQUENCE</scope>
</reference>
<dbReference type="EMBL" id="CAESAI010000014">
    <property type="protein sequence ID" value="CAB4337819.1"/>
    <property type="molecule type" value="Genomic_DNA"/>
</dbReference>
<evidence type="ECO:0000256" key="3">
    <source>
        <dbReference type="ARBA" id="ARBA00022692"/>
    </source>
</evidence>
<dbReference type="InterPro" id="IPR006121">
    <property type="entry name" value="HMA_dom"/>
</dbReference>
<evidence type="ECO:0000256" key="1">
    <source>
        <dbReference type="ARBA" id="ARBA00004127"/>
    </source>
</evidence>
<dbReference type="PRINTS" id="PR00120">
    <property type="entry name" value="HATPASE"/>
</dbReference>
<dbReference type="GO" id="GO:0016887">
    <property type="term" value="F:ATP hydrolysis activity"/>
    <property type="evidence" value="ECO:0007669"/>
    <property type="project" value="InterPro"/>
</dbReference>
<dbReference type="PROSITE" id="PS01047">
    <property type="entry name" value="HMA_1"/>
    <property type="match status" value="1"/>
</dbReference>
<dbReference type="GO" id="GO:0012505">
    <property type="term" value="C:endomembrane system"/>
    <property type="evidence" value="ECO:0007669"/>
    <property type="project" value="UniProtKB-SubCell"/>
</dbReference>
<dbReference type="EMBL" id="CAFBQG010000002">
    <property type="protein sequence ID" value="CAB5043822.1"/>
    <property type="molecule type" value="Genomic_DNA"/>
</dbReference>
<dbReference type="PANTHER" id="PTHR43520">
    <property type="entry name" value="ATP7, ISOFORM B"/>
    <property type="match status" value="1"/>
</dbReference>
<dbReference type="GO" id="GO:0005524">
    <property type="term" value="F:ATP binding"/>
    <property type="evidence" value="ECO:0007669"/>
    <property type="project" value="UniProtKB-KW"/>
</dbReference>
<dbReference type="EMBL" id="CAFAAO010000008">
    <property type="protein sequence ID" value="CAB4803212.1"/>
    <property type="molecule type" value="Genomic_DNA"/>
</dbReference>
<dbReference type="InterPro" id="IPR017969">
    <property type="entry name" value="Heavy-metal-associated_CS"/>
</dbReference>
<dbReference type="InterPro" id="IPR027256">
    <property type="entry name" value="P-typ_ATPase_IB"/>
</dbReference>
<dbReference type="SUPFAM" id="SSF55008">
    <property type="entry name" value="HMA, heavy metal-associated domain"/>
    <property type="match status" value="1"/>
</dbReference>
<dbReference type="AlphaFoldDB" id="A0A6J5ZH11"/>
<dbReference type="Gene3D" id="3.30.70.100">
    <property type="match status" value="1"/>
</dbReference>
<dbReference type="SFLD" id="SFLDG00002">
    <property type="entry name" value="C1.7:_P-type_atpase_like"/>
    <property type="match status" value="1"/>
</dbReference>
<dbReference type="GO" id="GO:0016020">
    <property type="term" value="C:membrane"/>
    <property type="evidence" value="ECO:0007669"/>
    <property type="project" value="InterPro"/>
</dbReference>
<dbReference type="GO" id="GO:0055070">
    <property type="term" value="P:copper ion homeostasis"/>
    <property type="evidence" value="ECO:0007669"/>
    <property type="project" value="TreeGrafter"/>
</dbReference>
<name>A0A6J5ZH11_9ZZZZ</name>
<feature type="transmembrane region" description="Helical" evidence="10">
    <location>
        <begin position="107"/>
        <end position="127"/>
    </location>
</feature>
<dbReference type="SUPFAM" id="SSF56784">
    <property type="entry name" value="HAD-like"/>
    <property type="match status" value="1"/>
</dbReference>
<dbReference type="PROSITE" id="PS01229">
    <property type="entry name" value="COF_2"/>
    <property type="match status" value="1"/>
</dbReference>
<dbReference type="Gene3D" id="2.70.150.10">
    <property type="entry name" value="Calcium-transporting ATPase, cytoplasmic transduction domain A"/>
    <property type="match status" value="1"/>
</dbReference>
<dbReference type="Pfam" id="PF00122">
    <property type="entry name" value="E1-E2_ATPase"/>
    <property type="match status" value="1"/>
</dbReference>
<evidence type="ECO:0000256" key="10">
    <source>
        <dbReference type="SAM" id="Phobius"/>
    </source>
</evidence>
<dbReference type="SFLD" id="SFLDF00027">
    <property type="entry name" value="p-type_atpase"/>
    <property type="match status" value="1"/>
</dbReference>
<evidence type="ECO:0000259" key="11">
    <source>
        <dbReference type="PROSITE" id="PS50846"/>
    </source>
</evidence>
<keyword evidence="7" id="KW-1278">Translocase</keyword>
<evidence type="ECO:0000256" key="9">
    <source>
        <dbReference type="ARBA" id="ARBA00023136"/>
    </source>
</evidence>
<dbReference type="SFLD" id="SFLDS00003">
    <property type="entry name" value="Haloacid_Dehalogenase"/>
    <property type="match status" value="1"/>
</dbReference>
<protein>
    <submittedName>
        <fullName evidence="13">Unannotated protein</fullName>
    </submittedName>
</protein>
<feature type="transmembrane region" description="Helical" evidence="10">
    <location>
        <begin position="191"/>
        <end position="209"/>
    </location>
</feature>
<feature type="transmembrane region" description="Helical" evidence="10">
    <location>
        <begin position="346"/>
        <end position="365"/>
    </location>
</feature>
<evidence type="ECO:0000256" key="7">
    <source>
        <dbReference type="ARBA" id="ARBA00022967"/>
    </source>
</evidence>
<dbReference type="NCBIfam" id="TIGR01525">
    <property type="entry name" value="ATPase-IB_hvy"/>
    <property type="match status" value="1"/>
</dbReference>
<proteinExistence type="inferred from homology"/>
<feature type="transmembrane region" description="Helical" evidence="10">
    <location>
        <begin position="702"/>
        <end position="720"/>
    </location>
</feature>
<dbReference type="CDD" id="cd00371">
    <property type="entry name" value="HMA"/>
    <property type="match status" value="1"/>
</dbReference>
<evidence type="ECO:0000256" key="6">
    <source>
        <dbReference type="ARBA" id="ARBA00022840"/>
    </source>
</evidence>
<dbReference type="PROSITE" id="PS50846">
    <property type="entry name" value="HMA_2"/>
    <property type="match status" value="1"/>
</dbReference>
<gene>
    <name evidence="14" type="ORF">UFOPK3037_00778</name>
    <name evidence="12" type="ORF">UFOPK3406_00730</name>
    <name evidence="13" type="ORF">UFOPK3925_00949</name>
    <name evidence="15" type="ORF">UFOPK4097_01138</name>
    <name evidence="16" type="ORF">UFOPK4301_00045</name>
</gene>
<evidence type="ECO:0000256" key="2">
    <source>
        <dbReference type="ARBA" id="ARBA00006024"/>
    </source>
</evidence>
<dbReference type="FunFam" id="3.30.70.100:FF:000005">
    <property type="entry name" value="Copper-exporting P-type ATPase A"/>
    <property type="match status" value="1"/>
</dbReference>
<dbReference type="SUPFAM" id="SSF81665">
    <property type="entry name" value="Calcium ATPase, transmembrane domain M"/>
    <property type="match status" value="1"/>
</dbReference>
<feature type="domain" description="HMA" evidence="11">
    <location>
        <begin position="4"/>
        <end position="68"/>
    </location>
</feature>
<dbReference type="InterPro" id="IPR044492">
    <property type="entry name" value="P_typ_ATPase_HD_dom"/>
</dbReference>
<evidence type="ECO:0000313" key="13">
    <source>
        <dbReference type="EMBL" id="CAB4340618.1"/>
    </source>
</evidence>
<sequence>MSSRSVELSVGGMTCASCSRRVEKALEKIDGVRASVNYATGVAFADVDSEISNEQLVTAIEKTGYTASISGKAVELYGVKEFRLRLTVSVLLTIPLMTISMSPAFQFAGWQGVCAGLAIPVATWGAWPFHRAAYLNLRHRAVTMDSLVSLGVLVSFLWSMWAILFTAAGATGMKMSAELFPARNHFAHPELYFEVAAGVTTLVLLGKYLEHRAREQSVKAIENLATLNPKFAQVLKNGQQVTTAIEDVVVGDEIYVPAGTQIPVDSVVVSGAGHIDNSLVTGESLPVSVTVGDQVIGATVLLDSALTIRAIAVGKDTVLSGISRLVHQAQTGKAEVTRLVDRVSEIFVPIVVLLAIATAITWWAITQDAGLAMTTGISVLVIACPCALGLATPTALLVGTGRGAQLGILIRGPHAIESSQQVSVMVMDKTGTLTNGRMSVVETVAQIPDQELWQIVASLEAGATHPIATSLCKHARSIGIGPANAQEVQTLGGSGVQGVINGQQCALGSAKWLAVPDGQLQQAVTKFQGRGDSVVVVHRNSKAVAVIALADGLDETAMSALSHLKKLGIEPIVSSGDNELAVKKVCDQLGITTFYASSSSASKLELVTAQQESGEVVTMIGDGINDAAALAKAHLSLAMGTGADVAASAADIVLLRSTMAAAVDAIELSRATMKTIKLNLFWAFAYNIAAIPLAMLGFLGPVIAAGAMAFSSVFVVTNSLRLRGFKSLSN</sequence>
<dbReference type="GO" id="GO:0043682">
    <property type="term" value="F:P-type divalent copper transporter activity"/>
    <property type="evidence" value="ECO:0007669"/>
    <property type="project" value="TreeGrafter"/>
</dbReference>
<comment type="similarity">
    <text evidence="2">Belongs to the cation transport ATPase (P-type) (TC 3.A.3) family. Type IB subfamily.</text>
</comment>
<dbReference type="EMBL" id="CAESAD010000006">
    <property type="protein sequence ID" value="CAB4340618.1"/>
    <property type="molecule type" value="Genomic_DNA"/>
</dbReference>
<feature type="transmembrane region" description="Helical" evidence="10">
    <location>
        <begin position="678"/>
        <end position="696"/>
    </location>
</feature>
<dbReference type="Gene3D" id="3.40.1110.10">
    <property type="entry name" value="Calcium-transporting ATPase, cytoplasmic domain N"/>
    <property type="match status" value="1"/>
</dbReference>
<dbReference type="Pfam" id="PF00702">
    <property type="entry name" value="Hydrolase"/>
    <property type="match status" value="1"/>
</dbReference>
<dbReference type="InterPro" id="IPR023298">
    <property type="entry name" value="ATPase_P-typ_TM_dom_sf"/>
</dbReference>
<dbReference type="GO" id="GO:0005507">
    <property type="term" value="F:copper ion binding"/>
    <property type="evidence" value="ECO:0007669"/>
    <property type="project" value="TreeGrafter"/>
</dbReference>
<evidence type="ECO:0000313" key="14">
    <source>
        <dbReference type="EMBL" id="CAB4803212.1"/>
    </source>
</evidence>
<dbReference type="SUPFAM" id="SSF81660">
    <property type="entry name" value="Metal cation-transporting ATPase, ATP-binding domain N"/>
    <property type="match status" value="1"/>
</dbReference>
<evidence type="ECO:0000313" key="15">
    <source>
        <dbReference type="EMBL" id="CAB5024566.1"/>
    </source>
</evidence>
<keyword evidence="4" id="KW-0479">Metal-binding</keyword>